<evidence type="ECO:0000259" key="9">
    <source>
        <dbReference type="Pfam" id="PF13231"/>
    </source>
</evidence>
<keyword evidence="5 8" id="KW-0812">Transmembrane</keyword>
<keyword evidence="6 8" id="KW-1133">Transmembrane helix</keyword>
<comment type="caution">
    <text evidence="10">The sequence shown here is derived from an EMBL/GenBank/DDBJ whole genome shotgun (WGS) entry which is preliminary data.</text>
</comment>
<feature type="transmembrane region" description="Helical" evidence="8">
    <location>
        <begin position="289"/>
        <end position="309"/>
    </location>
</feature>
<accession>A0A1G2BA68</accession>
<feature type="transmembrane region" description="Helical" evidence="8">
    <location>
        <begin position="171"/>
        <end position="186"/>
    </location>
</feature>
<comment type="subcellular location">
    <subcellularLocation>
        <location evidence="1">Cell membrane</location>
        <topology evidence="1">Multi-pass membrane protein</topology>
    </subcellularLocation>
</comment>
<dbReference type="Proteomes" id="UP000176420">
    <property type="component" value="Unassembled WGS sequence"/>
</dbReference>
<dbReference type="GO" id="GO:0005886">
    <property type="term" value="C:plasma membrane"/>
    <property type="evidence" value="ECO:0007669"/>
    <property type="project" value="UniProtKB-SubCell"/>
</dbReference>
<dbReference type="PANTHER" id="PTHR33908">
    <property type="entry name" value="MANNOSYLTRANSFERASE YKCB-RELATED"/>
    <property type="match status" value="1"/>
</dbReference>
<dbReference type="GO" id="GO:0009103">
    <property type="term" value="P:lipopolysaccharide biosynthetic process"/>
    <property type="evidence" value="ECO:0007669"/>
    <property type="project" value="UniProtKB-ARBA"/>
</dbReference>
<name>A0A1G2BA68_9BACT</name>
<keyword evidence="7 8" id="KW-0472">Membrane</keyword>
<protein>
    <recommendedName>
        <fullName evidence="9">Glycosyltransferase RgtA/B/C/D-like domain-containing protein</fullName>
    </recommendedName>
</protein>
<feature type="transmembrane region" description="Helical" evidence="8">
    <location>
        <begin position="192"/>
        <end position="207"/>
    </location>
</feature>
<proteinExistence type="predicted"/>
<keyword evidence="2" id="KW-1003">Cell membrane</keyword>
<dbReference type="Pfam" id="PF13231">
    <property type="entry name" value="PMT_2"/>
    <property type="match status" value="1"/>
</dbReference>
<gene>
    <name evidence="10" type="ORF">A2319_01370</name>
</gene>
<feature type="transmembrane region" description="Helical" evidence="8">
    <location>
        <begin position="344"/>
        <end position="362"/>
    </location>
</feature>
<feature type="transmembrane region" description="Helical" evidence="8">
    <location>
        <begin position="260"/>
        <end position="277"/>
    </location>
</feature>
<dbReference type="EMBL" id="MHKI01000025">
    <property type="protein sequence ID" value="OGY86093.1"/>
    <property type="molecule type" value="Genomic_DNA"/>
</dbReference>
<dbReference type="PANTHER" id="PTHR33908:SF3">
    <property type="entry name" value="UNDECAPRENYL PHOSPHATE-ALPHA-4-AMINO-4-DEOXY-L-ARABINOSE ARABINOSYL TRANSFERASE"/>
    <property type="match status" value="1"/>
</dbReference>
<dbReference type="InterPro" id="IPR050297">
    <property type="entry name" value="LipidA_mod_glycosyltrf_83"/>
</dbReference>
<keyword evidence="3" id="KW-0328">Glycosyltransferase</keyword>
<evidence type="ECO:0000256" key="6">
    <source>
        <dbReference type="ARBA" id="ARBA00022989"/>
    </source>
</evidence>
<evidence type="ECO:0000313" key="10">
    <source>
        <dbReference type="EMBL" id="OGY86093.1"/>
    </source>
</evidence>
<evidence type="ECO:0000313" key="11">
    <source>
        <dbReference type="Proteomes" id="UP000176420"/>
    </source>
</evidence>
<evidence type="ECO:0000256" key="2">
    <source>
        <dbReference type="ARBA" id="ARBA00022475"/>
    </source>
</evidence>
<dbReference type="GO" id="GO:0016763">
    <property type="term" value="F:pentosyltransferase activity"/>
    <property type="evidence" value="ECO:0007669"/>
    <property type="project" value="TreeGrafter"/>
</dbReference>
<dbReference type="GO" id="GO:0010041">
    <property type="term" value="P:response to iron(III) ion"/>
    <property type="evidence" value="ECO:0007669"/>
    <property type="project" value="TreeGrafter"/>
</dbReference>
<feature type="transmembrane region" description="Helical" evidence="8">
    <location>
        <begin position="12"/>
        <end position="32"/>
    </location>
</feature>
<feature type="transmembrane region" description="Helical" evidence="8">
    <location>
        <begin position="147"/>
        <end position="164"/>
    </location>
</feature>
<feature type="transmembrane region" description="Helical" evidence="8">
    <location>
        <begin position="219"/>
        <end position="240"/>
    </location>
</feature>
<evidence type="ECO:0000256" key="4">
    <source>
        <dbReference type="ARBA" id="ARBA00022679"/>
    </source>
</evidence>
<evidence type="ECO:0000256" key="3">
    <source>
        <dbReference type="ARBA" id="ARBA00022676"/>
    </source>
</evidence>
<dbReference type="AlphaFoldDB" id="A0A1G2BA68"/>
<dbReference type="InterPro" id="IPR038731">
    <property type="entry name" value="RgtA/B/C-like"/>
</dbReference>
<organism evidence="10 11">
    <name type="scientific">Candidatus Kerfeldbacteria bacterium RIFOXYB2_FULL_38_14</name>
    <dbReference type="NCBI Taxonomy" id="1798547"/>
    <lineage>
        <taxon>Bacteria</taxon>
        <taxon>Candidatus Kerfeldiibacteriota</taxon>
    </lineage>
</organism>
<sequence>MTVSSLKTKIKFHKITLIFIGLLLIGALLRAWQCNHYSLWVDEAISSNASVSWVKLGQPYYYVGSQNLYFREPLHTLAIATSFKLFGISEATARLPFILSGILSLVATYLLAKKITNNKYVWLISMASMTFSIWAISWSHTARMYELVRMFATFFFYFNYSFLLSKTKKETWIYLLLSVLFSFGSFFSHRSAALLFAVLLLTIAFKYRKNILSYKKTALFIVLILILTGILILIFGQNYLPFEPKDLLVFSNLNLSLTPWKLILTAIPLWFGGFWYIGLKGNLDHNQKYFFWLTVGIIVVIDLLIYGTVPGYRNRYFQFVLPLVYIFGTLGFVTLWQEYGKKKIAVIILTILFILSIKSFTLDNAVTYEGIPDIKGVHDSLKIKKDMLLIATPAETAQFYFGKVDYWLITHAGEIEKYSDDNINVYSGATVLNSLDQLKNIVSTKHGYIIIENGRFRFIDKKILIWLDEHTIQKDPQDIWQNITVWQF</sequence>
<feature type="transmembrane region" description="Helical" evidence="8">
    <location>
        <begin position="315"/>
        <end position="337"/>
    </location>
</feature>
<evidence type="ECO:0000256" key="1">
    <source>
        <dbReference type="ARBA" id="ARBA00004651"/>
    </source>
</evidence>
<evidence type="ECO:0000256" key="8">
    <source>
        <dbReference type="SAM" id="Phobius"/>
    </source>
</evidence>
<evidence type="ECO:0000256" key="5">
    <source>
        <dbReference type="ARBA" id="ARBA00022692"/>
    </source>
</evidence>
<reference evidence="10 11" key="1">
    <citation type="journal article" date="2016" name="Nat. Commun.">
        <title>Thousands of microbial genomes shed light on interconnected biogeochemical processes in an aquifer system.</title>
        <authorList>
            <person name="Anantharaman K."/>
            <person name="Brown C.T."/>
            <person name="Hug L.A."/>
            <person name="Sharon I."/>
            <person name="Castelle C.J."/>
            <person name="Probst A.J."/>
            <person name="Thomas B.C."/>
            <person name="Singh A."/>
            <person name="Wilkins M.J."/>
            <person name="Karaoz U."/>
            <person name="Brodie E.L."/>
            <person name="Williams K.H."/>
            <person name="Hubbard S.S."/>
            <person name="Banfield J.F."/>
        </authorList>
    </citation>
    <scope>NUCLEOTIDE SEQUENCE [LARGE SCALE GENOMIC DNA]</scope>
</reference>
<evidence type="ECO:0000256" key="7">
    <source>
        <dbReference type="ARBA" id="ARBA00023136"/>
    </source>
</evidence>
<feature type="domain" description="Glycosyltransferase RgtA/B/C/D-like" evidence="9">
    <location>
        <begin position="73"/>
        <end position="227"/>
    </location>
</feature>
<feature type="transmembrane region" description="Helical" evidence="8">
    <location>
        <begin position="93"/>
        <end position="111"/>
    </location>
</feature>
<feature type="transmembrane region" description="Helical" evidence="8">
    <location>
        <begin position="120"/>
        <end position="141"/>
    </location>
</feature>
<keyword evidence="4" id="KW-0808">Transferase</keyword>